<evidence type="ECO:0000256" key="6">
    <source>
        <dbReference type="ARBA" id="ARBA00023163"/>
    </source>
</evidence>
<evidence type="ECO:0000256" key="8">
    <source>
        <dbReference type="PROSITE-ProRule" id="PRU00042"/>
    </source>
</evidence>
<dbReference type="GO" id="GO:0008270">
    <property type="term" value="F:zinc ion binding"/>
    <property type="evidence" value="ECO:0007669"/>
    <property type="project" value="UniProtKB-KW"/>
</dbReference>
<dbReference type="PANTHER" id="PTHR46179:SF13">
    <property type="entry name" value="C2H2-TYPE DOMAIN-CONTAINING PROTEIN"/>
    <property type="match status" value="1"/>
</dbReference>
<dbReference type="InterPro" id="IPR036236">
    <property type="entry name" value="Znf_C2H2_sf"/>
</dbReference>
<dbReference type="Gene3D" id="3.30.160.60">
    <property type="entry name" value="Classic Zinc Finger"/>
    <property type="match status" value="4"/>
</dbReference>
<evidence type="ECO:0000259" key="9">
    <source>
        <dbReference type="PROSITE" id="PS50157"/>
    </source>
</evidence>
<keyword evidence="3 8" id="KW-0863">Zinc-finger</keyword>
<comment type="subcellular location">
    <subcellularLocation>
        <location evidence="1">Nucleus</location>
    </subcellularLocation>
</comment>
<keyword evidence="6" id="KW-0804">Transcription</keyword>
<proteinExistence type="predicted"/>
<dbReference type="InterPro" id="IPR013087">
    <property type="entry name" value="Znf_C2H2_type"/>
</dbReference>
<dbReference type="Proteomes" id="UP000475862">
    <property type="component" value="Unassembled WGS sequence"/>
</dbReference>
<evidence type="ECO:0000313" key="10">
    <source>
        <dbReference type="EMBL" id="KAE9531856.1"/>
    </source>
</evidence>
<feature type="domain" description="C2H2-type" evidence="9">
    <location>
        <begin position="99"/>
        <end position="126"/>
    </location>
</feature>
<evidence type="ECO:0000256" key="2">
    <source>
        <dbReference type="ARBA" id="ARBA00022723"/>
    </source>
</evidence>
<keyword evidence="11" id="KW-1185">Reference proteome</keyword>
<evidence type="ECO:0000256" key="4">
    <source>
        <dbReference type="ARBA" id="ARBA00022833"/>
    </source>
</evidence>
<feature type="domain" description="C2H2-type" evidence="9">
    <location>
        <begin position="34"/>
        <end position="62"/>
    </location>
</feature>
<keyword evidence="4" id="KW-0862">Zinc</keyword>
<dbReference type="PROSITE" id="PS00028">
    <property type="entry name" value="ZINC_FINGER_C2H2_1"/>
    <property type="match status" value="6"/>
</dbReference>
<dbReference type="AlphaFoldDB" id="A0A6G0TEW5"/>
<reference evidence="10 11" key="1">
    <citation type="submission" date="2019-08" db="EMBL/GenBank/DDBJ databases">
        <title>The genome of the soybean aphid Biotype 1, its phylome, world population structure and adaptation to the North American continent.</title>
        <authorList>
            <person name="Giordano R."/>
            <person name="Donthu R.K."/>
            <person name="Hernandez A.G."/>
            <person name="Wright C.L."/>
            <person name="Zimin A.V."/>
        </authorList>
    </citation>
    <scope>NUCLEOTIDE SEQUENCE [LARGE SCALE GENOMIC DNA]</scope>
    <source>
        <tissue evidence="10">Whole aphids</tissue>
    </source>
</reference>
<evidence type="ECO:0000256" key="7">
    <source>
        <dbReference type="ARBA" id="ARBA00023242"/>
    </source>
</evidence>
<evidence type="ECO:0000256" key="3">
    <source>
        <dbReference type="ARBA" id="ARBA00022771"/>
    </source>
</evidence>
<feature type="domain" description="C2H2-type" evidence="9">
    <location>
        <begin position="4"/>
        <end position="33"/>
    </location>
</feature>
<dbReference type="GO" id="GO:0006357">
    <property type="term" value="P:regulation of transcription by RNA polymerase II"/>
    <property type="evidence" value="ECO:0007669"/>
    <property type="project" value="TreeGrafter"/>
</dbReference>
<keyword evidence="5" id="KW-0805">Transcription regulation</keyword>
<comment type="caution">
    <text evidence="10">The sequence shown here is derived from an EMBL/GenBank/DDBJ whole genome shotgun (WGS) entry which is preliminary data.</text>
</comment>
<dbReference type="GO" id="GO:0005634">
    <property type="term" value="C:nucleus"/>
    <property type="evidence" value="ECO:0007669"/>
    <property type="project" value="UniProtKB-SubCell"/>
</dbReference>
<evidence type="ECO:0000256" key="5">
    <source>
        <dbReference type="ARBA" id="ARBA00023015"/>
    </source>
</evidence>
<organism evidence="10 11">
    <name type="scientific">Aphis glycines</name>
    <name type="common">Soybean aphid</name>
    <dbReference type="NCBI Taxonomy" id="307491"/>
    <lineage>
        <taxon>Eukaryota</taxon>
        <taxon>Metazoa</taxon>
        <taxon>Ecdysozoa</taxon>
        <taxon>Arthropoda</taxon>
        <taxon>Hexapoda</taxon>
        <taxon>Insecta</taxon>
        <taxon>Pterygota</taxon>
        <taxon>Neoptera</taxon>
        <taxon>Paraneoptera</taxon>
        <taxon>Hemiptera</taxon>
        <taxon>Sternorrhyncha</taxon>
        <taxon>Aphidomorpha</taxon>
        <taxon>Aphidoidea</taxon>
        <taxon>Aphididae</taxon>
        <taxon>Aphidini</taxon>
        <taxon>Aphis</taxon>
        <taxon>Aphis</taxon>
    </lineage>
</organism>
<dbReference type="Pfam" id="PF00096">
    <property type="entry name" value="zf-C2H2"/>
    <property type="match status" value="4"/>
</dbReference>
<dbReference type="InterPro" id="IPR051061">
    <property type="entry name" value="Zinc_finger_trans_reg"/>
</dbReference>
<dbReference type="PROSITE" id="PS50157">
    <property type="entry name" value="ZINC_FINGER_C2H2_2"/>
    <property type="match status" value="5"/>
</dbReference>
<protein>
    <recommendedName>
        <fullName evidence="9">C2H2-type domain-containing protein</fullName>
    </recommendedName>
</protein>
<sequence>MAKHPCPYENCTSTFSRPYRLRIHIQRHQGIKEFQCTQCDRGYHRRQHLQRHVDEAHQNHPRLEQPLFCDHCDRQFNTAWGLRRHQIKIKQPKLLDRQHRCEICGRRFFNTDDLKLHSLKHERFKCDIPSCVLSEHKFSWSFYQQHMATYHSEPYVCDHCNEHFLLKSQIKQHVKIHMPSFTCTQPGCDKTFAEFRYMQNHIRLSHRETTYKCNVVGCDWEFKYKSCFKKHVIKVHQQNGRIVSMTNRHRKKEPTYLMANKLAGLALKIN</sequence>
<dbReference type="SUPFAM" id="SSF57667">
    <property type="entry name" value="beta-beta-alpha zinc fingers"/>
    <property type="match status" value="4"/>
</dbReference>
<feature type="domain" description="C2H2-type" evidence="9">
    <location>
        <begin position="155"/>
        <end position="177"/>
    </location>
</feature>
<gene>
    <name evidence="10" type="ORF">AGLY_010058</name>
</gene>
<dbReference type="PANTHER" id="PTHR46179">
    <property type="entry name" value="ZINC FINGER PROTEIN"/>
    <property type="match status" value="1"/>
</dbReference>
<evidence type="ECO:0000256" key="1">
    <source>
        <dbReference type="ARBA" id="ARBA00004123"/>
    </source>
</evidence>
<evidence type="ECO:0000313" key="11">
    <source>
        <dbReference type="Proteomes" id="UP000475862"/>
    </source>
</evidence>
<keyword evidence="7" id="KW-0539">Nucleus</keyword>
<accession>A0A6G0TEW5</accession>
<feature type="domain" description="C2H2-type" evidence="9">
    <location>
        <begin position="181"/>
        <end position="206"/>
    </location>
</feature>
<keyword evidence="2" id="KW-0479">Metal-binding</keyword>
<name>A0A6G0TEW5_APHGL</name>
<dbReference type="SMART" id="SM00355">
    <property type="entry name" value="ZnF_C2H2"/>
    <property type="match status" value="8"/>
</dbReference>
<dbReference type="EMBL" id="VYZN01000040">
    <property type="protein sequence ID" value="KAE9531856.1"/>
    <property type="molecule type" value="Genomic_DNA"/>
</dbReference>
<dbReference type="OrthoDB" id="2687452at2759"/>